<proteinExistence type="predicted"/>
<dbReference type="Pfam" id="PF07717">
    <property type="entry name" value="OB_NTP_bind"/>
    <property type="match status" value="1"/>
</dbReference>
<evidence type="ECO:0000313" key="3">
    <source>
        <dbReference type="WBParaSite" id="Minc3s02586g30773"/>
    </source>
</evidence>
<name>A0A914MSU5_MELIC</name>
<evidence type="ECO:0000259" key="1">
    <source>
        <dbReference type="Pfam" id="PF07717"/>
    </source>
</evidence>
<accession>A0A914MSU5</accession>
<keyword evidence="2" id="KW-1185">Reference proteome</keyword>
<feature type="domain" description="DEAD-box helicase OB fold" evidence="1">
    <location>
        <begin position="40"/>
        <end position="107"/>
    </location>
</feature>
<dbReference type="WBParaSite" id="Minc3s02586g30773">
    <property type="protein sequence ID" value="Minc3s02586g30773"/>
    <property type="gene ID" value="Minc3s02586g30773"/>
</dbReference>
<reference evidence="3" key="1">
    <citation type="submission" date="2022-11" db="UniProtKB">
        <authorList>
            <consortium name="WormBaseParasite"/>
        </authorList>
    </citation>
    <scope>IDENTIFICATION</scope>
</reference>
<dbReference type="InterPro" id="IPR011709">
    <property type="entry name" value="DEAD-box_helicase_OB_fold"/>
</dbReference>
<protein>
    <submittedName>
        <fullName evidence="3">DEAD-box helicase OB fold domain-containing protein</fullName>
    </submittedName>
</protein>
<dbReference type="Proteomes" id="UP000887563">
    <property type="component" value="Unplaced"/>
</dbReference>
<organism evidence="2 3">
    <name type="scientific">Meloidogyne incognita</name>
    <name type="common">Southern root-knot nematode worm</name>
    <name type="synonym">Oxyuris incognita</name>
    <dbReference type="NCBI Taxonomy" id="6306"/>
    <lineage>
        <taxon>Eukaryota</taxon>
        <taxon>Metazoa</taxon>
        <taxon>Ecdysozoa</taxon>
        <taxon>Nematoda</taxon>
        <taxon>Chromadorea</taxon>
        <taxon>Rhabditida</taxon>
        <taxon>Tylenchina</taxon>
        <taxon>Tylenchomorpha</taxon>
        <taxon>Tylenchoidea</taxon>
        <taxon>Meloidogynidae</taxon>
        <taxon>Meloidogyninae</taxon>
        <taxon>Meloidogyne</taxon>
        <taxon>Meloidogyne incognita group</taxon>
    </lineage>
</organism>
<sequence>MSAPQAKILRILEGQEARFLPFSAPQAKILRILEGQEAVIRGVAHLERSLHYVTARENQIVSLHPSSTLKHQPEWALYNEFVFTSQNFIRIVTDVRPEWLIEFAPDYFDENSFPEGSDAKRILNVKRNKFTKEKSK</sequence>
<evidence type="ECO:0000313" key="2">
    <source>
        <dbReference type="Proteomes" id="UP000887563"/>
    </source>
</evidence>
<dbReference type="AlphaFoldDB" id="A0A914MSU5"/>